<dbReference type="InterPro" id="IPR005019">
    <property type="entry name" value="Adenine_glyco"/>
</dbReference>
<dbReference type="Proteomes" id="UP000732619">
    <property type="component" value="Unassembled WGS sequence"/>
</dbReference>
<dbReference type="InterPro" id="IPR052891">
    <property type="entry name" value="DNA-3mA_glycosylase"/>
</dbReference>
<dbReference type="SUPFAM" id="SSF48150">
    <property type="entry name" value="DNA-glycosylase"/>
    <property type="match status" value="1"/>
</dbReference>
<reference evidence="2" key="1">
    <citation type="submission" date="2019-04" db="EMBL/GenBank/DDBJ databases">
        <title>Evolution of Biomass-Degrading Anaerobic Consortia Revealed by Metagenomics.</title>
        <authorList>
            <person name="Peng X."/>
        </authorList>
    </citation>
    <scope>NUCLEOTIDE SEQUENCE</scope>
    <source>
        <strain evidence="2">SIG14</strain>
    </source>
</reference>
<comment type="caution">
    <text evidence="2">The sequence shown here is derived from an EMBL/GenBank/DDBJ whole genome shotgun (WGS) entry which is preliminary data.</text>
</comment>
<dbReference type="Pfam" id="PF03352">
    <property type="entry name" value="Adenine_glyco"/>
    <property type="match status" value="1"/>
</dbReference>
<keyword evidence="1" id="KW-0862">Zinc</keyword>
<sequence>MTKKRCPWAEDVEEIYVKYHDEEWGVPTYDDQELFEMLVLESFQAGLAWITILKKRENFRDSFDSFDVEKVASYDEKKVEELRNNAGIIRHKGKINSAINNARVFIEIQKEYGSFSNYIWHFTDNKILIDTEENYLTNSPLSDKIAKDLKKRGMKFVGTTIIYSYLESIGVINNHIHECFRYGELK</sequence>
<dbReference type="EMBL" id="SUTG01000015">
    <property type="protein sequence ID" value="MBE6512363.1"/>
    <property type="molecule type" value="Genomic_DNA"/>
</dbReference>
<evidence type="ECO:0000256" key="1">
    <source>
        <dbReference type="PIRSR" id="PIRSR605019-1"/>
    </source>
</evidence>
<dbReference type="GO" id="GO:0006284">
    <property type="term" value="P:base-excision repair"/>
    <property type="evidence" value="ECO:0007669"/>
    <property type="project" value="InterPro"/>
</dbReference>
<feature type="binding site" evidence="1">
    <location>
        <position position="6"/>
    </location>
    <ligand>
        <name>Zn(2+)</name>
        <dbReference type="ChEBI" id="CHEBI:29105"/>
    </ligand>
</feature>
<accession>A0A8T3VMM5</accession>
<evidence type="ECO:0000313" key="3">
    <source>
        <dbReference type="Proteomes" id="UP000732619"/>
    </source>
</evidence>
<proteinExistence type="predicted"/>
<feature type="binding site" evidence="1">
    <location>
        <position position="20"/>
    </location>
    <ligand>
        <name>Zn(2+)</name>
        <dbReference type="ChEBI" id="CHEBI:29105"/>
    </ligand>
</feature>
<dbReference type="PANTHER" id="PTHR30037:SF4">
    <property type="entry name" value="DNA-3-METHYLADENINE GLYCOSYLASE I"/>
    <property type="match status" value="1"/>
</dbReference>
<keyword evidence="1" id="KW-0479">Metal-binding</keyword>
<dbReference type="PANTHER" id="PTHR30037">
    <property type="entry name" value="DNA-3-METHYLADENINE GLYCOSYLASE 1"/>
    <property type="match status" value="1"/>
</dbReference>
<dbReference type="GO" id="GO:0008725">
    <property type="term" value="F:DNA-3-methyladenine glycosylase activity"/>
    <property type="evidence" value="ECO:0007669"/>
    <property type="project" value="InterPro"/>
</dbReference>
<protein>
    <submittedName>
        <fullName evidence="2">DNA-3-methyladenine glycosylase I</fullName>
    </submittedName>
</protein>
<gene>
    <name evidence="2" type="ORF">E7Z75_04345</name>
</gene>
<feature type="binding site" evidence="1">
    <location>
        <position position="179"/>
    </location>
    <ligand>
        <name>Zn(2+)</name>
        <dbReference type="ChEBI" id="CHEBI:29105"/>
    </ligand>
</feature>
<dbReference type="GO" id="GO:0046872">
    <property type="term" value="F:metal ion binding"/>
    <property type="evidence" value="ECO:0007669"/>
    <property type="project" value="UniProtKB-KW"/>
</dbReference>
<evidence type="ECO:0000313" key="2">
    <source>
        <dbReference type="EMBL" id="MBE6512363.1"/>
    </source>
</evidence>
<dbReference type="Gene3D" id="1.10.340.30">
    <property type="entry name" value="Hypothetical protein, domain 2"/>
    <property type="match status" value="1"/>
</dbReference>
<dbReference type="AlphaFoldDB" id="A0A8T3VMM5"/>
<name>A0A8T3VMM5_METOL</name>
<organism evidence="2 3">
    <name type="scientific">Methanobrevibacter olleyae</name>
    <dbReference type="NCBI Taxonomy" id="294671"/>
    <lineage>
        <taxon>Archaea</taxon>
        <taxon>Methanobacteriati</taxon>
        <taxon>Methanobacteriota</taxon>
        <taxon>Methanomada group</taxon>
        <taxon>Methanobacteria</taxon>
        <taxon>Methanobacteriales</taxon>
        <taxon>Methanobacteriaceae</taxon>
        <taxon>Methanobrevibacter</taxon>
    </lineage>
</organism>
<feature type="binding site" evidence="1">
    <location>
        <position position="175"/>
    </location>
    <ligand>
        <name>Zn(2+)</name>
        <dbReference type="ChEBI" id="CHEBI:29105"/>
    </ligand>
</feature>
<dbReference type="InterPro" id="IPR011257">
    <property type="entry name" value="DNA_glycosylase"/>
</dbReference>